<feature type="region of interest" description="Disordered" evidence="1">
    <location>
        <begin position="1"/>
        <end position="38"/>
    </location>
</feature>
<reference evidence="2 3" key="1">
    <citation type="submission" date="2021-04" db="EMBL/GenBank/DDBJ databases">
        <authorList>
            <person name="Bliznina A."/>
        </authorList>
    </citation>
    <scope>NUCLEOTIDE SEQUENCE [LARGE SCALE GENOMIC DNA]</scope>
</reference>
<evidence type="ECO:0000256" key="1">
    <source>
        <dbReference type="SAM" id="MobiDB-lite"/>
    </source>
</evidence>
<gene>
    <name evidence="2" type="ORF">OKIOD_LOCUS13104</name>
</gene>
<accession>A0ABN7SYM5</accession>
<dbReference type="Proteomes" id="UP001158576">
    <property type="component" value="Chromosome 2"/>
</dbReference>
<keyword evidence="3" id="KW-1185">Reference proteome</keyword>
<feature type="compositionally biased region" description="Low complexity" evidence="1">
    <location>
        <begin position="8"/>
        <end position="19"/>
    </location>
</feature>
<name>A0ABN7SYM5_OIKDI</name>
<organism evidence="2 3">
    <name type="scientific">Oikopleura dioica</name>
    <name type="common">Tunicate</name>
    <dbReference type="NCBI Taxonomy" id="34765"/>
    <lineage>
        <taxon>Eukaryota</taxon>
        <taxon>Metazoa</taxon>
        <taxon>Chordata</taxon>
        <taxon>Tunicata</taxon>
        <taxon>Appendicularia</taxon>
        <taxon>Copelata</taxon>
        <taxon>Oikopleuridae</taxon>
        <taxon>Oikopleura</taxon>
    </lineage>
</organism>
<feature type="compositionally biased region" description="Basic residues" evidence="1">
    <location>
        <begin position="27"/>
        <end position="37"/>
    </location>
</feature>
<protein>
    <submittedName>
        <fullName evidence="2">Oidioi.mRNA.OKI2018_I69.chr2.g4339.t1.cds</fullName>
    </submittedName>
</protein>
<evidence type="ECO:0000313" key="3">
    <source>
        <dbReference type="Proteomes" id="UP001158576"/>
    </source>
</evidence>
<evidence type="ECO:0000313" key="2">
    <source>
        <dbReference type="EMBL" id="CAG5109864.1"/>
    </source>
</evidence>
<dbReference type="EMBL" id="OU015567">
    <property type="protein sequence ID" value="CAG5109864.1"/>
    <property type="molecule type" value="Genomic_DNA"/>
</dbReference>
<proteinExistence type="predicted"/>
<sequence>MCAKSSQVARKSVGSSVSKAAKEAVSKKKKKSKKSKKRTLDLIIDEEVPPIKVPKIDADDFDLVDSYQETVENGETVQIFDSFLQFSKSHRKKLRKKVGEGKFTVEGEYYVFEKSPGYPKSKVKAELFNGMGPSWKDMPKPAWKIAQEQKEVDCKPGKNDKIKLRDVEAYEDPKPKEFKLFSNEEILLYTDPPLDFFKLFENGDFYESAKLLVFPSEEDGSLKRGISAKNYRKHSTLLADCPDIPPEMFFYERTVPFTPEKCSLLPKNYDPEKLQESLELVVTSTTAGIKTVMARPDDHPKGKDGLESLTNTLLKVNKKLDLMQKRLDNGSLHFLGHEPWRILDKSTKIMAIRAALQS</sequence>